<name>A0AC35TSI1_9BILA</name>
<evidence type="ECO:0000313" key="1">
    <source>
        <dbReference type="Proteomes" id="UP000095286"/>
    </source>
</evidence>
<organism evidence="1 2">
    <name type="scientific">Rhabditophanes sp. KR3021</name>
    <dbReference type="NCBI Taxonomy" id="114890"/>
    <lineage>
        <taxon>Eukaryota</taxon>
        <taxon>Metazoa</taxon>
        <taxon>Ecdysozoa</taxon>
        <taxon>Nematoda</taxon>
        <taxon>Chromadorea</taxon>
        <taxon>Rhabditida</taxon>
        <taxon>Tylenchina</taxon>
        <taxon>Panagrolaimomorpha</taxon>
        <taxon>Strongyloidoidea</taxon>
        <taxon>Alloionematidae</taxon>
        <taxon>Rhabditophanes</taxon>
    </lineage>
</organism>
<proteinExistence type="predicted"/>
<dbReference type="Proteomes" id="UP000095286">
    <property type="component" value="Unplaced"/>
</dbReference>
<accession>A0AC35TSI1</accession>
<protein>
    <submittedName>
        <fullName evidence="2">Uncharacterized protein</fullName>
    </submittedName>
</protein>
<dbReference type="WBParaSite" id="RSKR_0000389900.1">
    <property type="protein sequence ID" value="RSKR_0000389900.1"/>
    <property type="gene ID" value="RSKR_0000389900"/>
</dbReference>
<reference evidence="2" key="1">
    <citation type="submission" date="2016-11" db="UniProtKB">
        <authorList>
            <consortium name="WormBaseParasite"/>
        </authorList>
    </citation>
    <scope>IDENTIFICATION</scope>
    <source>
        <strain evidence="2">KR3021</strain>
    </source>
</reference>
<sequence length="347" mass="37752">MQIVYVTFLFGCFVNSVSAFWCYHSLTKNLGLLDLYNGTAQLLHGTDTNPCVNGTITKNGITDNFSTTFETYKSILQLNFNKQVFPALPVSCPKYIPLKTGPNQKAITQFCTCNTNNCNMPSKPRTLNCQSQRKGFGYLRINDYYGGVEECADPNDTCVTVTGESMYSNISYKGCFGNLKNSLNYTIGMLPLPPKADGCTKLSFVGYFISAYCNVCQCSGQFCNFEWKNSEPITCVCENTGLALKGASSEALTTKMCAFNEPCSSISATVRSWNTGNSTNPPPAPLMTMQGCSMELNSAFAKGNFASYPDNSCYSYFADLGVAVDTDLVPTLCSCNTPNCTPVQTAA</sequence>
<evidence type="ECO:0000313" key="2">
    <source>
        <dbReference type="WBParaSite" id="RSKR_0000389900.1"/>
    </source>
</evidence>